<dbReference type="GO" id="GO:0005737">
    <property type="term" value="C:cytoplasm"/>
    <property type="evidence" value="ECO:0007669"/>
    <property type="project" value="TreeGrafter"/>
</dbReference>
<dbReference type="InParanoid" id="A0A2P6NC17"/>
<keyword evidence="1" id="KW-0560">Oxidoreductase</keyword>
<dbReference type="Proteomes" id="UP000241769">
    <property type="component" value="Unassembled WGS sequence"/>
</dbReference>
<dbReference type="PANTHER" id="PTHR11133">
    <property type="entry name" value="SACCHAROPINE DEHYDROGENASE"/>
    <property type="match status" value="1"/>
</dbReference>
<dbReference type="OrthoDB" id="10059875at2759"/>
<dbReference type="GO" id="GO:0004753">
    <property type="term" value="F:saccharopine dehydrogenase activity"/>
    <property type="evidence" value="ECO:0007669"/>
    <property type="project" value="TreeGrafter"/>
</dbReference>
<dbReference type="AlphaFoldDB" id="A0A2P6NC17"/>
<dbReference type="PANTHER" id="PTHR11133:SF22">
    <property type="entry name" value="ALPHA-AMINOADIPIC SEMIALDEHYDE SYNTHASE, MITOCHONDRIAL"/>
    <property type="match status" value="1"/>
</dbReference>
<accession>A0A2P6NC17</accession>
<proteinExistence type="predicted"/>
<dbReference type="STRING" id="1890364.A0A2P6NC17"/>
<evidence type="ECO:0000259" key="2">
    <source>
        <dbReference type="Pfam" id="PF16653"/>
    </source>
</evidence>
<gene>
    <name evidence="3" type="ORF">PROFUN_10868</name>
</gene>
<name>A0A2P6NC17_9EUKA</name>
<dbReference type="GO" id="GO:0019878">
    <property type="term" value="P:lysine biosynthetic process via aminoadipic acid"/>
    <property type="evidence" value="ECO:0007669"/>
    <property type="project" value="TreeGrafter"/>
</dbReference>
<dbReference type="EMBL" id="MDYQ01000122">
    <property type="protein sequence ID" value="PRP81506.1"/>
    <property type="molecule type" value="Genomic_DNA"/>
</dbReference>
<sequence length="101" mass="11065">YGKHEYDMIILHHIFGIEWPNGQLQTKTSTLVVHGGEKMTAMAKTVAIPAAIAAELILEGKIKSAGVMGPLDASIYTPILKALKSEGVIFVERDQRSQKVY</sequence>
<dbReference type="Pfam" id="PF16653">
    <property type="entry name" value="Sacchrp_dh_C"/>
    <property type="match status" value="1"/>
</dbReference>
<comment type="caution">
    <text evidence="3">The sequence shown here is derived from an EMBL/GenBank/DDBJ whole genome shotgun (WGS) entry which is preliminary data.</text>
</comment>
<dbReference type="InterPro" id="IPR032095">
    <property type="entry name" value="Sacchrp_dh-like_C"/>
</dbReference>
<feature type="domain" description="Saccharopine dehydrogenase-like C-terminal" evidence="2">
    <location>
        <begin position="1"/>
        <end position="88"/>
    </location>
</feature>
<evidence type="ECO:0000313" key="4">
    <source>
        <dbReference type="Proteomes" id="UP000241769"/>
    </source>
</evidence>
<protein>
    <recommendedName>
        <fullName evidence="2">Saccharopine dehydrogenase-like C-terminal domain-containing protein</fullName>
    </recommendedName>
</protein>
<dbReference type="InterPro" id="IPR051168">
    <property type="entry name" value="AASS"/>
</dbReference>
<keyword evidence="4" id="KW-1185">Reference proteome</keyword>
<evidence type="ECO:0000256" key="1">
    <source>
        <dbReference type="ARBA" id="ARBA00023002"/>
    </source>
</evidence>
<organism evidence="3 4">
    <name type="scientific">Planoprotostelium fungivorum</name>
    <dbReference type="NCBI Taxonomy" id="1890364"/>
    <lineage>
        <taxon>Eukaryota</taxon>
        <taxon>Amoebozoa</taxon>
        <taxon>Evosea</taxon>
        <taxon>Variosea</taxon>
        <taxon>Cavosteliida</taxon>
        <taxon>Cavosteliaceae</taxon>
        <taxon>Planoprotostelium</taxon>
    </lineage>
</organism>
<feature type="non-terminal residue" evidence="3">
    <location>
        <position position="1"/>
    </location>
</feature>
<reference evidence="3 4" key="1">
    <citation type="journal article" date="2018" name="Genome Biol. Evol.">
        <title>Multiple Roots of Fruiting Body Formation in Amoebozoa.</title>
        <authorList>
            <person name="Hillmann F."/>
            <person name="Forbes G."/>
            <person name="Novohradska S."/>
            <person name="Ferling I."/>
            <person name="Riege K."/>
            <person name="Groth M."/>
            <person name="Westermann M."/>
            <person name="Marz M."/>
            <person name="Spaller T."/>
            <person name="Winckler T."/>
            <person name="Schaap P."/>
            <person name="Glockner G."/>
        </authorList>
    </citation>
    <scope>NUCLEOTIDE SEQUENCE [LARGE SCALE GENOMIC DNA]</scope>
    <source>
        <strain evidence="3 4">Jena</strain>
    </source>
</reference>
<dbReference type="Gene3D" id="3.40.50.720">
    <property type="entry name" value="NAD(P)-binding Rossmann-like Domain"/>
    <property type="match status" value="1"/>
</dbReference>
<evidence type="ECO:0000313" key="3">
    <source>
        <dbReference type="EMBL" id="PRP81506.1"/>
    </source>
</evidence>